<dbReference type="OrthoDB" id="7274111at2"/>
<dbReference type="Proteomes" id="UP000319263">
    <property type="component" value="Chromosome"/>
</dbReference>
<dbReference type="GO" id="GO:0045892">
    <property type="term" value="P:negative regulation of DNA-templated transcription"/>
    <property type="evidence" value="ECO:0007669"/>
    <property type="project" value="TreeGrafter"/>
</dbReference>
<organism evidence="3 4">
    <name type="scientific">Microlunatus elymi</name>
    <dbReference type="NCBI Taxonomy" id="2596828"/>
    <lineage>
        <taxon>Bacteria</taxon>
        <taxon>Bacillati</taxon>
        <taxon>Actinomycetota</taxon>
        <taxon>Actinomycetes</taxon>
        <taxon>Propionibacteriales</taxon>
        <taxon>Propionibacteriaceae</taxon>
        <taxon>Microlunatus</taxon>
    </lineage>
</organism>
<dbReference type="InterPro" id="IPR029016">
    <property type="entry name" value="GAF-like_dom_sf"/>
</dbReference>
<feature type="domain" description="IclR-ED" evidence="2">
    <location>
        <begin position="1"/>
        <end position="219"/>
    </location>
</feature>
<dbReference type="KEGG" id="mik:FOE78_04610"/>
<dbReference type="SUPFAM" id="SSF55781">
    <property type="entry name" value="GAF domain-like"/>
    <property type="match status" value="1"/>
</dbReference>
<dbReference type="GO" id="GO:0003677">
    <property type="term" value="F:DNA binding"/>
    <property type="evidence" value="ECO:0007669"/>
    <property type="project" value="TreeGrafter"/>
</dbReference>
<dbReference type="PROSITE" id="PS51078">
    <property type="entry name" value="ICLR_ED"/>
    <property type="match status" value="1"/>
</dbReference>
<dbReference type="PANTHER" id="PTHR30136:SF35">
    <property type="entry name" value="HTH-TYPE TRANSCRIPTIONAL REGULATOR RV1719"/>
    <property type="match status" value="1"/>
</dbReference>
<feature type="compositionally biased region" description="Basic residues" evidence="1">
    <location>
        <begin position="56"/>
        <end position="69"/>
    </location>
</feature>
<evidence type="ECO:0000313" key="3">
    <source>
        <dbReference type="EMBL" id="QDP95285.1"/>
    </source>
</evidence>
<protein>
    <recommendedName>
        <fullName evidence="2">IclR-ED domain-containing protein</fullName>
    </recommendedName>
</protein>
<accession>A0A516PVS6</accession>
<gene>
    <name evidence="3" type="ORF">FOE78_04610</name>
</gene>
<feature type="region of interest" description="Disordered" evidence="1">
    <location>
        <begin position="42"/>
        <end position="95"/>
    </location>
</feature>
<evidence type="ECO:0000259" key="2">
    <source>
        <dbReference type="PROSITE" id="PS51078"/>
    </source>
</evidence>
<dbReference type="AlphaFoldDB" id="A0A516PVS6"/>
<evidence type="ECO:0000313" key="4">
    <source>
        <dbReference type="Proteomes" id="UP000319263"/>
    </source>
</evidence>
<reference evidence="3 4" key="1">
    <citation type="submission" date="2019-07" db="EMBL/GenBank/DDBJ databases">
        <title>Microlunatus dokdonensis sp. nov. isolated from the rhizospheric soil of the wild plant Elymus tsukushiensis.</title>
        <authorList>
            <person name="Ghim S.-Y."/>
            <person name="Hwang Y.-J."/>
            <person name="Son J.-S."/>
            <person name="Shin J.-H."/>
        </authorList>
    </citation>
    <scope>NUCLEOTIDE SEQUENCE [LARGE SCALE GENOMIC DNA]</scope>
    <source>
        <strain evidence="3 4">KUDC0627</strain>
    </source>
</reference>
<dbReference type="EMBL" id="CP041692">
    <property type="protein sequence ID" value="QDP95285.1"/>
    <property type="molecule type" value="Genomic_DNA"/>
</dbReference>
<name>A0A516PVS6_9ACTN</name>
<dbReference type="GO" id="GO:0003700">
    <property type="term" value="F:DNA-binding transcription factor activity"/>
    <property type="evidence" value="ECO:0007669"/>
    <property type="project" value="TreeGrafter"/>
</dbReference>
<proteinExistence type="predicted"/>
<dbReference type="Pfam" id="PF01614">
    <property type="entry name" value="IclR_C"/>
    <property type="match status" value="1"/>
</dbReference>
<dbReference type="Gene3D" id="3.30.450.40">
    <property type="match status" value="1"/>
</dbReference>
<dbReference type="PANTHER" id="PTHR30136">
    <property type="entry name" value="HELIX-TURN-HELIX TRANSCRIPTIONAL REGULATOR, ICLR FAMILY"/>
    <property type="match status" value="1"/>
</dbReference>
<sequence>MGALRRTAWRNLGLRMSCRAHGDTHPGRLCFDWPVWMRRRTRASAGDSKPQLSRAGRLRRGPGRRRSPRGRSSNEHRDCRRRPRGGVSRSFAAVTHPSNKDALNATAVGKVLLAHMPGDDADDIIRTLSFEPRTERTIATPTRLRQQLVRIRRLGYATCVGENYPDVNGIAAPLQDSDGNVTAAICINGPASRLTPAKLRDHLPLLPAFRGRVLPSAELKCLLGGGGWVRSMHPEVGRAIIEVHTDEHPDHYWTVPPLLGAFPTGHLTDRIPQDCISRTVVR</sequence>
<dbReference type="InterPro" id="IPR050707">
    <property type="entry name" value="HTH_MetabolicPath_Reg"/>
</dbReference>
<dbReference type="InterPro" id="IPR014757">
    <property type="entry name" value="Tscrpt_reg_IclR_C"/>
</dbReference>
<evidence type="ECO:0000256" key="1">
    <source>
        <dbReference type="SAM" id="MobiDB-lite"/>
    </source>
</evidence>
<keyword evidence="4" id="KW-1185">Reference proteome</keyword>